<dbReference type="Proteomes" id="UP000008637">
    <property type="component" value="Chromosome"/>
</dbReference>
<evidence type="ECO:0000313" key="2">
    <source>
        <dbReference type="EMBL" id="CBY92371.1"/>
    </source>
</evidence>
<dbReference type="OrthoDB" id="9815750at2"/>
<evidence type="ECO:0000256" key="1">
    <source>
        <dbReference type="SAM" id="Phobius"/>
    </source>
</evidence>
<dbReference type="KEGG" id="mha:HF1_03630"/>
<evidence type="ECO:0000313" key="3">
    <source>
        <dbReference type="Proteomes" id="UP000008637"/>
    </source>
</evidence>
<keyword evidence="3" id="KW-1185">Reference proteome</keyword>
<gene>
    <name evidence="2" type="ordered locus">HF1_03630</name>
</gene>
<keyword evidence="1" id="KW-0472">Membrane</keyword>
<accession>E8ZGV0</accession>
<dbReference type="AlphaFoldDB" id="E8ZGV0"/>
<feature type="transmembrane region" description="Helical" evidence="1">
    <location>
        <begin position="6"/>
        <end position="25"/>
    </location>
</feature>
<proteinExistence type="predicted"/>
<keyword evidence="1" id="KW-0812">Transmembrane</keyword>
<sequence>MSKLIPASLGAMGVGGAGVGSYIYLTSSENKKEEKVMTFKEKYSHALLDLEGNTNDTIWSSKLTALKTGSPHHPDLISAKNAITSQGEDKAKPLHKEACRKIYDSPSDNQDYSHDFKKYCSKLLGDLVTGTWISSDSNSNSSWDGKLNDLINKKSELVSQTLKSFAESLKTGSLTEEQRKTIKDWCSTQKDQFFSGEGDNVIQEIKSYCTSN</sequence>
<organism evidence="2 3">
    <name type="scientific">Mycoplasma haemofelis (strain Langford 1)</name>
    <name type="common">Haemobartonella felis</name>
    <dbReference type="NCBI Taxonomy" id="941640"/>
    <lineage>
        <taxon>Bacteria</taxon>
        <taxon>Bacillati</taxon>
        <taxon>Mycoplasmatota</taxon>
        <taxon>Mollicutes</taxon>
        <taxon>Mycoplasmataceae</taxon>
        <taxon>Mycoplasma</taxon>
    </lineage>
</organism>
<keyword evidence="1" id="KW-1133">Transmembrane helix</keyword>
<dbReference type="HOGENOM" id="CLU_096783_0_0_14"/>
<dbReference type="EMBL" id="FR773153">
    <property type="protein sequence ID" value="CBY92371.1"/>
    <property type="molecule type" value="Genomic_DNA"/>
</dbReference>
<name>E8ZGV0_MYCHL</name>
<protein>
    <submittedName>
        <fullName evidence="2">Uncharacterized protein</fullName>
    </submittedName>
</protein>
<reference evidence="2 3" key="1">
    <citation type="journal article" date="2011" name="J. Bacteriol.">
        <title>Complete genome sequence of Mycoplasma haemofelis, a hemotropic mycoplasma.</title>
        <authorList>
            <person name="Barker E.N."/>
            <person name="Helps C.R."/>
            <person name="Peters I.R."/>
            <person name="Darby A.C."/>
            <person name="Radford A.D."/>
            <person name="Tasker S."/>
        </authorList>
    </citation>
    <scope>NUCLEOTIDE SEQUENCE [LARGE SCALE GENOMIC DNA]</scope>
    <source>
        <strain evidence="2 3">Langford 1</strain>
    </source>
</reference>